<reference evidence="1 2" key="1">
    <citation type="journal article" date="2016" name="Genome Announc.">
        <title>Draft Genome Sequence of the Thermotolerant Cyanobacterium Desertifilum sp. IPPAS B-1220.</title>
        <authorList>
            <person name="Mironov K.S."/>
            <person name="Sinetova M.A."/>
            <person name="Bolatkhan K."/>
            <person name="Zayadan B.K."/>
            <person name="Ustinova V.V."/>
            <person name="Kupriyanova E.V."/>
            <person name="Skrypnik A.N."/>
            <person name="Gogoleva N.E."/>
            <person name="Gogolev Y.V."/>
            <person name="Los D.A."/>
        </authorList>
    </citation>
    <scope>NUCLEOTIDE SEQUENCE [LARGE SCALE GENOMIC DNA]</scope>
    <source>
        <strain evidence="1 2">IPPAS B-1220</strain>
    </source>
</reference>
<proteinExistence type="predicted"/>
<dbReference type="Proteomes" id="UP000095472">
    <property type="component" value="Chromosome"/>
</dbReference>
<protein>
    <submittedName>
        <fullName evidence="1">Uncharacterized protein</fullName>
    </submittedName>
</protein>
<name>A0ACD5GTU5_9CYAN</name>
<evidence type="ECO:0000313" key="1">
    <source>
        <dbReference type="EMBL" id="XPM64315.1"/>
    </source>
</evidence>
<sequence>MTVNSSKSRQTALNTDSDAFDFDQWAREVRPQLLAALQRRGRTLSVYISSR</sequence>
<gene>
    <name evidence="1" type="ORF">BH720_036180</name>
</gene>
<keyword evidence="2" id="KW-1185">Reference proteome</keyword>
<organism evidence="1 2">
    <name type="scientific">Desertifilum tharense IPPAS B-1220</name>
    <dbReference type="NCBI Taxonomy" id="1781255"/>
    <lineage>
        <taxon>Bacteria</taxon>
        <taxon>Bacillati</taxon>
        <taxon>Cyanobacteriota</taxon>
        <taxon>Cyanophyceae</taxon>
        <taxon>Desertifilales</taxon>
        <taxon>Desertifilaceae</taxon>
        <taxon>Desertifilum</taxon>
    </lineage>
</organism>
<dbReference type="EMBL" id="CP182909">
    <property type="protein sequence ID" value="XPM64315.1"/>
    <property type="molecule type" value="Genomic_DNA"/>
</dbReference>
<accession>A0ACD5GTU5</accession>
<evidence type="ECO:0000313" key="2">
    <source>
        <dbReference type="Proteomes" id="UP000095472"/>
    </source>
</evidence>